<evidence type="ECO:0000313" key="3">
    <source>
        <dbReference type="Proteomes" id="UP001596004"/>
    </source>
</evidence>
<proteinExistence type="predicted"/>
<feature type="region of interest" description="Disordered" evidence="1">
    <location>
        <begin position="1"/>
        <end position="25"/>
    </location>
</feature>
<feature type="compositionally biased region" description="Basic and acidic residues" evidence="1">
    <location>
        <begin position="1"/>
        <end position="10"/>
    </location>
</feature>
<comment type="caution">
    <text evidence="2">The sequence shown here is derived from an EMBL/GenBank/DDBJ whole genome shotgun (WGS) entry which is preliminary data.</text>
</comment>
<keyword evidence="3" id="KW-1185">Reference proteome</keyword>
<reference evidence="3" key="1">
    <citation type="journal article" date="2019" name="Int. J. Syst. Evol. Microbiol.">
        <title>The Global Catalogue of Microorganisms (GCM) 10K type strain sequencing project: providing services to taxonomists for standard genome sequencing and annotation.</title>
        <authorList>
            <consortium name="The Broad Institute Genomics Platform"/>
            <consortium name="The Broad Institute Genome Sequencing Center for Infectious Disease"/>
            <person name="Wu L."/>
            <person name="Ma J."/>
        </authorList>
    </citation>
    <scope>NUCLEOTIDE SEQUENCE [LARGE SCALE GENOMIC DNA]</scope>
    <source>
        <strain evidence="3">CGMCC 4.7132</strain>
    </source>
</reference>
<name>A0ABV9CR10_9ACTN</name>
<accession>A0ABV9CR10</accession>
<protein>
    <submittedName>
        <fullName evidence="2">Uncharacterized protein</fullName>
    </submittedName>
</protein>
<sequence length="164" mass="17944">MPPTNDEGRTRGNGAPLKVENPHQGSDTFLTIRQVADRTRAIPAATVEEMRRLVGDLDHHRAEVIDAYRDGFRDGWDVGYGFRLHEEQIAWTASRDAPGPGVMGTTWQERAALDRAYAAGVPCNSPHTSGCSRCIRADAVARHGSDYPGGPIEWEPARPAQEVA</sequence>
<evidence type="ECO:0000256" key="1">
    <source>
        <dbReference type="SAM" id="MobiDB-lite"/>
    </source>
</evidence>
<evidence type="ECO:0000313" key="2">
    <source>
        <dbReference type="EMBL" id="MFC4535691.1"/>
    </source>
</evidence>
<dbReference type="RefSeq" id="WP_380848745.1">
    <property type="nucleotide sequence ID" value="NZ_JBHSFP010000034.1"/>
</dbReference>
<dbReference type="EMBL" id="JBHSFP010000034">
    <property type="protein sequence ID" value="MFC4535691.1"/>
    <property type="molecule type" value="Genomic_DNA"/>
</dbReference>
<dbReference type="Proteomes" id="UP001596004">
    <property type="component" value="Unassembled WGS sequence"/>
</dbReference>
<gene>
    <name evidence="2" type="ORF">ACFO60_33425</name>
</gene>
<organism evidence="2 3">
    <name type="scientific">Sphaerisporangium dianthi</name>
    <dbReference type="NCBI Taxonomy" id="1436120"/>
    <lineage>
        <taxon>Bacteria</taxon>
        <taxon>Bacillati</taxon>
        <taxon>Actinomycetota</taxon>
        <taxon>Actinomycetes</taxon>
        <taxon>Streptosporangiales</taxon>
        <taxon>Streptosporangiaceae</taxon>
        <taxon>Sphaerisporangium</taxon>
    </lineage>
</organism>